<evidence type="ECO:0000313" key="1">
    <source>
        <dbReference type="EMBL" id="CCW36209.1"/>
    </source>
</evidence>
<reference evidence="2" key="1">
    <citation type="submission" date="2013-03" db="EMBL/GenBank/DDBJ databases">
        <title>Genome sequence of Chthonomonas calidirosea, the first sequenced genome from the Armatimonadetes phylum (formally candidate division OP10).</title>
        <authorList>
            <person name="Lee K.C.Y."/>
            <person name="Morgan X.C."/>
            <person name="Dunfield P.F."/>
            <person name="Tamas I."/>
            <person name="Houghton K.M."/>
            <person name="Vyssotski M."/>
            <person name="Ryan J.L.J."/>
            <person name="Lagutin K."/>
            <person name="McDonald I.R."/>
            <person name="Stott M.B."/>
        </authorList>
    </citation>
    <scope>NUCLEOTIDE SEQUENCE [LARGE SCALE GENOMIC DNA]</scope>
    <source>
        <strain evidence="2">DSM 23976 / ICMP 18418 / T49</strain>
    </source>
</reference>
<dbReference type="AlphaFoldDB" id="S0EWR2"/>
<gene>
    <name evidence="1" type="ORF">CCALI_02405</name>
</gene>
<name>S0EWR2_CHTCT</name>
<dbReference type="EMBL" id="HF951689">
    <property type="protein sequence ID" value="CCW36209.1"/>
    <property type="molecule type" value="Genomic_DNA"/>
</dbReference>
<proteinExistence type="predicted"/>
<keyword evidence="2" id="KW-1185">Reference proteome</keyword>
<dbReference type="InParanoid" id="S0EWR2"/>
<evidence type="ECO:0000313" key="2">
    <source>
        <dbReference type="Proteomes" id="UP000014227"/>
    </source>
</evidence>
<accession>S0EWR2</accession>
<dbReference type="KEGG" id="ccz:CCALI_02405"/>
<dbReference type="PATRIC" id="fig|1303518.3.peg.2506"/>
<organism evidence="1 2">
    <name type="scientific">Chthonomonas calidirosea (strain DSM 23976 / ICMP 18418 / T49)</name>
    <dbReference type="NCBI Taxonomy" id="1303518"/>
    <lineage>
        <taxon>Bacteria</taxon>
        <taxon>Bacillati</taxon>
        <taxon>Armatimonadota</taxon>
        <taxon>Chthonomonadia</taxon>
        <taxon>Chthonomonadales</taxon>
        <taxon>Chthonomonadaceae</taxon>
        <taxon>Chthonomonas</taxon>
    </lineage>
</organism>
<dbReference type="Proteomes" id="UP000014227">
    <property type="component" value="Chromosome I"/>
</dbReference>
<dbReference type="STRING" id="454171.CP488_01687"/>
<protein>
    <submittedName>
        <fullName evidence="1">Uncharacterized protein</fullName>
    </submittedName>
</protein>
<dbReference type="HOGENOM" id="CLU_3249200_0_0_0"/>
<sequence length="42" mass="4581">MYFSCYLCGYLPVPYLLNGSYKSTSSAGREATLNVLSLGLEV</sequence>